<organism evidence="3 4">
    <name type="scientific">Aspergillus granulosus</name>
    <dbReference type="NCBI Taxonomy" id="176169"/>
    <lineage>
        <taxon>Eukaryota</taxon>
        <taxon>Fungi</taxon>
        <taxon>Dikarya</taxon>
        <taxon>Ascomycota</taxon>
        <taxon>Pezizomycotina</taxon>
        <taxon>Eurotiomycetes</taxon>
        <taxon>Eurotiomycetidae</taxon>
        <taxon>Eurotiales</taxon>
        <taxon>Aspergillaceae</taxon>
        <taxon>Aspergillus</taxon>
        <taxon>Aspergillus subgen. Nidulantes</taxon>
    </lineage>
</organism>
<name>A0ABR4H5B1_9EURO</name>
<evidence type="ECO:0000313" key="4">
    <source>
        <dbReference type="Proteomes" id="UP001610334"/>
    </source>
</evidence>
<dbReference type="PANTHER" id="PTHR47706:SF9">
    <property type="entry name" value="NMRA-LIKE DOMAIN-CONTAINING PROTEIN-RELATED"/>
    <property type="match status" value="1"/>
</dbReference>
<evidence type="ECO:0000313" key="3">
    <source>
        <dbReference type="EMBL" id="KAL2810636.1"/>
    </source>
</evidence>
<comment type="caution">
    <text evidence="3">The sequence shown here is derived from an EMBL/GenBank/DDBJ whole genome shotgun (WGS) entry which is preliminary data.</text>
</comment>
<evidence type="ECO:0008006" key="5">
    <source>
        <dbReference type="Google" id="ProtNLM"/>
    </source>
</evidence>
<keyword evidence="4" id="KW-1185">Reference proteome</keyword>
<evidence type="ECO:0000256" key="2">
    <source>
        <dbReference type="ARBA" id="ARBA00023002"/>
    </source>
</evidence>
<keyword evidence="2" id="KW-0560">Oxidoreductase</keyword>
<protein>
    <recommendedName>
        <fullName evidence="5">NmrA-like domain-containing protein</fullName>
    </recommendedName>
</protein>
<sequence length="197" mass="22133">MAITVGVIGATGTMGRMVVEGLLSSSTDFSVTSFTRKASISNRANLRRIEKGVKIVRYDLDDQRENLWVEPAPRGVIGIKDKMIDWLIRLRILKFFKILVVIQHARLLDTIIDVGCWYQVWVRRVPSERSYHAHSIYIDHRIVGDGSVGFTLTDLSDIGKYVAQIVADPRTLNGHVLAYTEVLSMNEILDMMAKASG</sequence>
<accession>A0ABR4H5B1</accession>
<dbReference type="InterPro" id="IPR036291">
    <property type="entry name" value="NAD(P)-bd_dom_sf"/>
</dbReference>
<dbReference type="InterPro" id="IPR051609">
    <property type="entry name" value="NmrA/Isoflavone_reductase-like"/>
</dbReference>
<dbReference type="SUPFAM" id="SSF51735">
    <property type="entry name" value="NAD(P)-binding Rossmann-fold domains"/>
    <property type="match status" value="1"/>
</dbReference>
<dbReference type="PANTHER" id="PTHR47706">
    <property type="entry name" value="NMRA-LIKE FAMILY PROTEIN"/>
    <property type="match status" value="1"/>
</dbReference>
<proteinExistence type="predicted"/>
<dbReference type="Gene3D" id="3.40.50.720">
    <property type="entry name" value="NAD(P)-binding Rossmann-like Domain"/>
    <property type="match status" value="2"/>
</dbReference>
<gene>
    <name evidence="3" type="ORF">BJX63DRAFT_422967</name>
</gene>
<keyword evidence="1" id="KW-0521">NADP</keyword>
<evidence type="ECO:0000256" key="1">
    <source>
        <dbReference type="ARBA" id="ARBA00022857"/>
    </source>
</evidence>
<reference evidence="3 4" key="1">
    <citation type="submission" date="2024-07" db="EMBL/GenBank/DDBJ databases">
        <title>Section-level genome sequencing and comparative genomics of Aspergillus sections Usti and Cavernicolus.</title>
        <authorList>
            <consortium name="Lawrence Berkeley National Laboratory"/>
            <person name="Nybo J.L."/>
            <person name="Vesth T.C."/>
            <person name="Theobald S."/>
            <person name="Frisvad J.C."/>
            <person name="Larsen T.O."/>
            <person name="Kjaerboelling I."/>
            <person name="Rothschild-Mancinelli K."/>
            <person name="Lyhne E.K."/>
            <person name="Kogle M.E."/>
            <person name="Barry K."/>
            <person name="Clum A."/>
            <person name="Na H."/>
            <person name="Ledsgaard L."/>
            <person name="Lin J."/>
            <person name="Lipzen A."/>
            <person name="Kuo A."/>
            <person name="Riley R."/>
            <person name="Mondo S."/>
            <person name="Labutti K."/>
            <person name="Haridas S."/>
            <person name="Pangalinan J."/>
            <person name="Salamov A.A."/>
            <person name="Simmons B.A."/>
            <person name="Magnuson J.K."/>
            <person name="Chen J."/>
            <person name="Drula E."/>
            <person name="Henrissat B."/>
            <person name="Wiebenga A."/>
            <person name="Lubbers R.J."/>
            <person name="Gomes A.C."/>
            <person name="Makela M.R."/>
            <person name="Stajich J."/>
            <person name="Grigoriev I.V."/>
            <person name="Mortensen U.H."/>
            <person name="De Vries R.P."/>
            <person name="Baker S.E."/>
            <person name="Andersen M.R."/>
        </authorList>
    </citation>
    <scope>NUCLEOTIDE SEQUENCE [LARGE SCALE GENOMIC DNA]</scope>
    <source>
        <strain evidence="3 4">CBS 588.65</strain>
    </source>
</reference>
<dbReference type="Proteomes" id="UP001610334">
    <property type="component" value="Unassembled WGS sequence"/>
</dbReference>
<dbReference type="EMBL" id="JBFXLT010000069">
    <property type="protein sequence ID" value="KAL2810636.1"/>
    <property type="molecule type" value="Genomic_DNA"/>
</dbReference>